<keyword evidence="3" id="KW-0489">Methyltransferase</keyword>
<keyword evidence="4" id="KW-0808">Transferase</keyword>
<evidence type="ECO:0000313" key="10">
    <source>
        <dbReference type="Proteomes" id="UP000530660"/>
    </source>
</evidence>
<comment type="similarity">
    <text evidence="6">Belongs to the methyltransferase superfamily. ETFBKMT family.</text>
</comment>
<dbReference type="Proteomes" id="UP000530660">
    <property type="component" value="Unassembled WGS sequence"/>
</dbReference>
<dbReference type="PIRSF" id="PIRSF000401">
    <property type="entry name" value="RPL11_MTase"/>
    <property type="match status" value="1"/>
</dbReference>
<comment type="caution">
    <text evidence="9">The sequence shown here is derived from an EMBL/GenBank/DDBJ whole genome shotgun (WGS) entry which is preliminary data.</text>
</comment>
<proteinExistence type="inferred from homology"/>
<evidence type="ECO:0000256" key="6">
    <source>
        <dbReference type="ARBA" id="ARBA00037932"/>
    </source>
</evidence>
<dbReference type="InterPro" id="IPR029063">
    <property type="entry name" value="SAM-dependent_MTases_sf"/>
</dbReference>
<keyword evidence="2" id="KW-0963">Cytoplasm</keyword>
<evidence type="ECO:0000256" key="8">
    <source>
        <dbReference type="ARBA" id="ARBA00042266"/>
    </source>
</evidence>
<dbReference type="CDD" id="cd02440">
    <property type="entry name" value="AdoMet_MTases"/>
    <property type="match status" value="1"/>
</dbReference>
<dbReference type="Pfam" id="PF06325">
    <property type="entry name" value="PrmA"/>
    <property type="match status" value="1"/>
</dbReference>
<dbReference type="SUPFAM" id="SSF53335">
    <property type="entry name" value="S-adenosyl-L-methionine-dependent methyltransferases"/>
    <property type="match status" value="1"/>
</dbReference>
<organism evidence="9 10">
    <name type="scientific">Cyanidiococcus yangmingshanensis</name>
    <dbReference type="NCBI Taxonomy" id="2690220"/>
    <lineage>
        <taxon>Eukaryota</taxon>
        <taxon>Rhodophyta</taxon>
        <taxon>Bangiophyceae</taxon>
        <taxon>Cyanidiales</taxon>
        <taxon>Cyanidiaceae</taxon>
        <taxon>Cyanidiococcus</taxon>
    </lineage>
</organism>
<reference evidence="9 10" key="1">
    <citation type="journal article" date="2020" name="J. Phycol.">
        <title>Comparative genome analysis reveals Cyanidiococcus gen. nov., a new extremophilic red algal genus sister to Cyanidioschyzon (Cyanidioschyzonaceae, Rhodophyta).</title>
        <authorList>
            <person name="Liu S.-L."/>
            <person name="Chiang Y.-R."/>
            <person name="Yoon H.S."/>
            <person name="Fu H.-Y."/>
        </authorList>
    </citation>
    <scope>NUCLEOTIDE SEQUENCE [LARGE SCALE GENOMIC DNA]</scope>
    <source>
        <strain evidence="9 10">THAL066</strain>
    </source>
</reference>
<gene>
    <name evidence="9" type="ORF">F1559_003221</name>
</gene>
<dbReference type="GO" id="GO:0016279">
    <property type="term" value="F:protein-lysine N-methyltransferase activity"/>
    <property type="evidence" value="ECO:0007669"/>
    <property type="project" value="TreeGrafter"/>
</dbReference>
<name>A0A7J7IMB9_9RHOD</name>
<accession>A0A7J7IMB9</accession>
<dbReference type="PANTHER" id="PTHR43648">
    <property type="entry name" value="ELECTRON TRANSFER FLAVOPROTEIN BETA SUBUNIT LYSINE METHYLTRANSFERASE"/>
    <property type="match status" value="1"/>
</dbReference>
<evidence type="ECO:0000256" key="3">
    <source>
        <dbReference type="ARBA" id="ARBA00022603"/>
    </source>
</evidence>
<sequence length="323" mass="35598">MSVSSDEGYRVIRFTIVDRTVLDPLSEYLLELGAASVTMEPYVSAGTSAVSTSADAPPETWSRPHWPVTCVAATVPSSIRTEALLQAAAAVFPEIMQGPVEERPVDTNCDWIQIAQRSFQPIAIGRRLLIRYPWSTEESVKATLDGSLNERILLTLEPGAAFGTGEHPTTQLCARWLELHVYQGCRVLDYGSGSGILLMYACKLGADIHLSLGVDIDEQAIMAAHRDARRNDLNELVFLTPHEAETRLLDIHFDLIVSNILAPTLKELAPRFCELVPIGGRIALSGILVAQAVAVWDRYSAHFYLEDSQVQDEWVLLSGVRRS</sequence>
<dbReference type="EMBL" id="VWRR01000005">
    <property type="protein sequence ID" value="KAF6003880.1"/>
    <property type="molecule type" value="Genomic_DNA"/>
</dbReference>
<dbReference type="InterPro" id="IPR050078">
    <property type="entry name" value="Ribosomal_L11_MeTrfase_PrmA"/>
</dbReference>
<dbReference type="InterPro" id="IPR004498">
    <property type="entry name" value="Ribosomal_PrmA_MeTrfase"/>
</dbReference>
<evidence type="ECO:0000256" key="2">
    <source>
        <dbReference type="ARBA" id="ARBA00022490"/>
    </source>
</evidence>
<dbReference type="Gene3D" id="3.40.50.150">
    <property type="entry name" value="Vaccinia Virus protein VP39"/>
    <property type="match status" value="1"/>
</dbReference>
<dbReference type="OrthoDB" id="419617at2759"/>
<keyword evidence="5" id="KW-0949">S-adenosyl-L-methionine</keyword>
<evidence type="ECO:0000256" key="7">
    <source>
        <dbReference type="ARBA" id="ARBA00041867"/>
    </source>
</evidence>
<dbReference type="AlphaFoldDB" id="A0A7J7IMB9"/>
<dbReference type="GO" id="GO:0032259">
    <property type="term" value="P:methylation"/>
    <property type="evidence" value="ECO:0007669"/>
    <property type="project" value="UniProtKB-KW"/>
</dbReference>
<dbReference type="PANTHER" id="PTHR43648:SF1">
    <property type="entry name" value="ELECTRON TRANSFER FLAVOPROTEIN BETA SUBUNIT LYSINE METHYLTRANSFERASE"/>
    <property type="match status" value="1"/>
</dbReference>
<keyword evidence="10" id="KW-1185">Reference proteome</keyword>
<evidence type="ECO:0000313" key="9">
    <source>
        <dbReference type="EMBL" id="KAF6003880.1"/>
    </source>
</evidence>
<evidence type="ECO:0000256" key="4">
    <source>
        <dbReference type="ARBA" id="ARBA00022679"/>
    </source>
</evidence>
<evidence type="ECO:0000256" key="5">
    <source>
        <dbReference type="ARBA" id="ARBA00022691"/>
    </source>
</evidence>
<evidence type="ECO:0000256" key="1">
    <source>
        <dbReference type="ARBA" id="ARBA00009741"/>
    </source>
</evidence>
<comment type="similarity">
    <text evidence="1">Belongs to the methyltransferase superfamily. PrmA family.</text>
</comment>
<protein>
    <recommendedName>
        <fullName evidence="8">ETFB lysine methyltransferase</fullName>
    </recommendedName>
    <alternativeName>
        <fullName evidence="7">Protein N-lysine methyltransferase METTL20</fullName>
    </alternativeName>
</protein>